<name>A0ACC2PHJ2_9HYME</name>
<gene>
    <name evidence="1" type="ORF">QAD02_018703</name>
</gene>
<comment type="caution">
    <text evidence="1">The sequence shown here is derived from an EMBL/GenBank/DDBJ whole genome shotgun (WGS) entry which is preliminary data.</text>
</comment>
<dbReference type="Proteomes" id="UP001239111">
    <property type="component" value="Chromosome 1"/>
</dbReference>
<protein>
    <submittedName>
        <fullName evidence="1">Uncharacterized protein</fullName>
    </submittedName>
</protein>
<sequence length="276" mass="30945">MARILILALAISAVFCEEITPEDNPTTLPSNDVQNVTEADYSESNREKRIYNGQPVSIGRHPWMAALLLRNKKFNCGGSVITPMLILTAQHCISPNPPAFVRVNSNDWNDGGELHQVNPGGVHAFPNDDNYWLHDIAVVALRTRIRYPHMVTLGSPQYYPPAGAALQVAGWGLTPQGWPRLLHETSIYTMDMKSCYSYGYTLPQSKAFCTHTYHSSICRGDSGSAVMYKGVQIGVVSHLNKPNMDAQYTCFSRSPDTMAFVPAYLNWIRPYMRKYR</sequence>
<keyword evidence="2" id="KW-1185">Reference proteome</keyword>
<evidence type="ECO:0000313" key="2">
    <source>
        <dbReference type="Proteomes" id="UP001239111"/>
    </source>
</evidence>
<accession>A0ACC2PHJ2</accession>
<evidence type="ECO:0000313" key="1">
    <source>
        <dbReference type="EMBL" id="KAJ8682911.1"/>
    </source>
</evidence>
<organism evidence="1 2">
    <name type="scientific">Eretmocerus hayati</name>
    <dbReference type="NCBI Taxonomy" id="131215"/>
    <lineage>
        <taxon>Eukaryota</taxon>
        <taxon>Metazoa</taxon>
        <taxon>Ecdysozoa</taxon>
        <taxon>Arthropoda</taxon>
        <taxon>Hexapoda</taxon>
        <taxon>Insecta</taxon>
        <taxon>Pterygota</taxon>
        <taxon>Neoptera</taxon>
        <taxon>Endopterygota</taxon>
        <taxon>Hymenoptera</taxon>
        <taxon>Apocrita</taxon>
        <taxon>Proctotrupomorpha</taxon>
        <taxon>Chalcidoidea</taxon>
        <taxon>Aphelinidae</taxon>
        <taxon>Aphelininae</taxon>
        <taxon>Eretmocerus</taxon>
    </lineage>
</organism>
<reference evidence="1" key="1">
    <citation type="submission" date="2023-04" db="EMBL/GenBank/DDBJ databases">
        <title>A chromosome-level genome assembly of the parasitoid wasp Eretmocerus hayati.</title>
        <authorList>
            <person name="Zhong Y."/>
            <person name="Liu S."/>
            <person name="Liu Y."/>
        </authorList>
    </citation>
    <scope>NUCLEOTIDE SEQUENCE</scope>
    <source>
        <strain evidence="1">ZJU_SS_LIU_2023</strain>
    </source>
</reference>
<dbReference type="EMBL" id="CM056741">
    <property type="protein sequence ID" value="KAJ8682911.1"/>
    <property type="molecule type" value="Genomic_DNA"/>
</dbReference>
<proteinExistence type="predicted"/>